<evidence type="ECO:0000256" key="1">
    <source>
        <dbReference type="ARBA" id="ARBA00005336"/>
    </source>
</evidence>
<dbReference type="GO" id="GO:0004553">
    <property type="term" value="F:hydrolase activity, hydrolyzing O-glycosyl compounds"/>
    <property type="evidence" value="ECO:0007669"/>
    <property type="project" value="InterPro"/>
</dbReference>
<keyword evidence="7" id="KW-0732">Signal</keyword>
<dbReference type="Gene3D" id="3.20.20.300">
    <property type="entry name" value="Glycoside hydrolase, family 3, N-terminal domain"/>
    <property type="match status" value="1"/>
</dbReference>
<evidence type="ECO:0000313" key="10">
    <source>
        <dbReference type="Proteomes" id="UP000054383"/>
    </source>
</evidence>
<evidence type="ECO:0000256" key="6">
    <source>
        <dbReference type="SAM" id="MobiDB-lite"/>
    </source>
</evidence>
<keyword evidence="4" id="KW-0119">Carbohydrate metabolism</keyword>
<dbReference type="GO" id="GO:0009254">
    <property type="term" value="P:peptidoglycan turnover"/>
    <property type="evidence" value="ECO:0007669"/>
    <property type="project" value="TreeGrafter"/>
</dbReference>
<dbReference type="Proteomes" id="UP000054383">
    <property type="component" value="Unassembled WGS sequence"/>
</dbReference>
<reference evidence="9 10" key="1">
    <citation type="submission" date="2015-04" db="EMBL/GenBank/DDBJ databases">
        <authorList>
            <person name="Syromyatnikov M.Y."/>
            <person name="Popov V.N."/>
        </authorList>
    </citation>
    <scope>NUCLEOTIDE SEQUENCE [LARGE SCALE GENOMIC DNA]</scope>
    <source>
        <strain evidence="9">WF-38-12</strain>
    </source>
</reference>
<dbReference type="STRING" id="28573.A0A0U1M398"/>
<dbReference type="OrthoDB" id="416222at2759"/>
<evidence type="ECO:0000259" key="8">
    <source>
        <dbReference type="Pfam" id="PF00933"/>
    </source>
</evidence>
<dbReference type="GO" id="GO:0005975">
    <property type="term" value="P:carbohydrate metabolic process"/>
    <property type="evidence" value="ECO:0007669"/>
    <property type="project" value="InterPro"/>
</dbReference>
<keyword evidence="5" id="KW-0326">Glycosidase</keyword>
<feature type="chain" id="PRO_5006711500" description="Glycoside hydrolase family 3 N-terminal domain-containing protein" evidence="7">
    <location>
        <begin position="18"/>
        <end position="354"/>
    </location>
</feature>
<sequence>MKLTTALSLSLSLTAHATDLSVQAGYHVIYSYPGTTPPTELTTLIKQGLVGGVLLFGDNVDDNLASTIADWQSTYKASAAYAGSPLLIMTDQEGGQVRRIPGGPTSSEKEIGESKNPEEAASTAGSQAAKALGAYNMNANLAPVLDVFRTPGDFDDQYERSYSDNATLAGICGAAYITAQQSAGYIATAKHFPGLGSASSSENTDEVPVTLNATIDEIRAIDEVPYTSAIAAGLDMIMPSWALYPDFDPDYPAGLSQKWLQEELRGRLGFKGVTISDAIEAGGLNAFGEDTNRAVLASAAGMDIILAAGKNVTQGQAIVGALADALTAGSLTQSQWDASTQRILSLREKLASSD</sequence>
<keyword evidence="3" id="KW-0325">Glycoprotein</keyword>
<dbReference type="Pfam" id="PF00933">
    <property type="entry name" value="Glyco_hydro_3"/>
    <property type="match status" value="1"/>
</dbReference>
<evidence type="ECO:0000256" key="2">
    <source>
        <dbReference type="ARBA" id="ARBA00022801"/>
    </source>
</evidence>
<feature type="signal peptide" evidence="7">
    <location>
        <begin position="1"/>
        <end position="17"/>
    </location>
</feature>
<dbReference type="PANTHER" id="PTHR30480">
    <property type="entry name" value="BETA-HEXOSAMINIDASE-RELATED"/>
    <property type="match status" value="1"/>
</dbReference>
<dbReference type="EMBL" id="CVMT01000007">
    <property type="protein sequence ID" value="CRG89994.1"/>
    <property type="molecule type" value="Genomic_DNA"/>
</dbReference>
<dbReference type="PANTHER" id="PTHR30480:SF14">
    <property type="entry name" value="HYDROLASE, PUTATIVE (AFU_ORTHOLOGUE AFUA_4G13770)-RELATED"/>
    <property type="match status" value="1"/>
</dbReference>
<name>A0A0U1M398_TALIS</name>
<feature type="compositionally biased region" description="Basic and acidic residues" evidence="6">
    <location>
        <begin position="107"/>
        <end position="118"/>
    </location>
</feature>
<evidence type="ECO:0000256" key="4">
    <source>
        <dbReference type="ARBA" id="ARBA00023277"/>
    </source>
</evidence>
<evidence type="ECO:0000256" key="5">
    <source>
        <dbReference type="ARBA" id="ARBA00023295"/>
    </source>
</evidence>
<gene>
    <name evidence="9" type="ORF">PISL3812_07035</name>
</gene>
<dbReference type="InterPro" id="IPR036962">
    <property type="entry name" value="Glyco_hydro_3_N_sf"/>
</dbReference>
<proteinExistence type="inferred from homology"/>
<evidence type="ECO:0000256" key="7">
    <source>
        <dbReference type="SAM" id="SignalP"/>
    </source>
</evidence>
<dbReference type="InterPro" id="IPR050226">
    <property type="entry name" value="NagZ_Beta-hexosaminidase"/>
</dbReference>
<feature type="domain" description="Glycoside hydrolase family 3 N-terminal" evidence="8">
    <location>
        <begin position="37"/>
        <end position="346"/>
    </location>
</feature>
<dbReference type="AlphaFoldDB" id="A0A0U1M398"/>
<keyword evidence="10" id="KW-1185">Reference proteome</keyword>
<keyword evidence="2" id="KW-0378">Hydrolase</keyword>
<organism evidence="9 10">
    <name type="scientific">Talaromyces islandicus</name>
    <name type="common">Penicillium islandicum</name>
    <dbReference type="NCBI Taxonomy" id="28573"/>
    <lineage>
        <taxon>Eukaryota</taxon>
        <taxon>Fungi</taxon>
        <taxon>Dikarya</taxon>
        <taxon>Ascomycota</taxon>
        <taxon>Pezizomycotina</taxon>
        <taxon>Eurotiomycetes</taxon>
        <taxon>Eurotiomycetidae</taxon>
        <taxon>Eurotiales</taxon>
        <taxon>Trichocomaceae</taxon>
        <taxon>Talaromyces</taxon>
        <taxon>Talaromyces sect. Islandici</taxon>
    </lineage>
</organism>
<dbReference type="InterPro" id="IPR017853">
    <property type="entry name" value="GH"/>
</dbReference>
<comment type="similarity">
    <text evidence="1">Belongs to the glycosyl hydrolase 3 family.</text>
</comment>
<evidence type="ECO:0000256" key="3">
    <source>
        <dbReference type="ARBA" id="ARBA00023180"/>
    </source>
</evidence>
<dbReference type="OMA" id="WQMAAEM"/>
<feature type="region of interest" description="Disordered" evidence="6">
    <location>
        <begin position="93"/>
        <end position="125"/>
    </location>
</feature>
<protein>
    <recommendedName>
        <fullName evidence="8">Glycoside hydrolase family 3 N-terminal domain-containing protein</fullName>
    </recommendedName>
</protein>
<evidence type="ECO:0000313" key="9">
    <source>
        <dbReference type="EMBL" id="CRG89994.1"/>
    </source>
</evidence>
<dbReference type="InterPro" id="IPR001764">
    <property type="entry name" value="Glyco_hydro_3_N"/>
</dbReference>
<dbReference type="SUPFAM" id="SSF51445">
    <property type="entry name" value="(Trans)glycosidases"/>
    <property type="match status" value="1"/>
</dbReference>
<accession>A0A0U1M398</accession>